<feature type="domain" description="Sulfotransferase" evidence="3">
    <location>
        <begin position="48"/>
        <end position="262"/>
    </location>
</feature>
<dbReference type="Gene3D" id="3.40.50.300">
    <property type="entry name" value="P-loop containing nucleotide triphosphate hydrolases"/>
    <property type="match status" value="1"/>
</dbReference>
<dbReference type="Pfam" id="PF00685">
    <property type="entry name" value="Sulfotransfer_1"/>
    <property type="match status" value="1"/>
</dbReference>
<dbReference type="InterPro" id="IPR000863">
    <property type="entry name" value="Sulfotransferase_dom"/>
</dbReference>
<dbReference type="AlphaFoldDB" id="A0A2T7PD13"/>
<organism evidence="4 5">
    <name type="scientific">Pomacea canaliculata</name>
    <name type="common">Golden apple snail</name>
    <dbReference type="NCBI Taxonomy" id="400727"/>
    <lineage>
        <taxon>Eukaryota</taxon>
        <taxon>Metazoa</taxon>
        <taxon>Spiralia</taxon>
        <taxon>Lophotrochozoa</taxon>
        <taxon>Mollusca</taxon>
        <taxon>Gastropoda</taxon>
        <taxon>Caenogastropoda</taxon>
        <taxon>Architaenioglossa</taxon>
        <taxon>Ampullarioidea</taxon>
        <taxon>Ampullariidae</taxon>
        <taxon>Pomacea</taxon>
    </lineage>
</organism>
<name>A0A2T7PD13_POMCA</name>
<comment type="similarity">
    <text evidence="1">Belongs to the sulfotransferase 1 family.</text>
</comment>
<dbReference type="EMBL" id="PZQS01000004">
    <property type="protein sequence ID" value="PVD31299.1"/>
    <property type="molecule type" value="Genomic_DNA"/>
</dbReference>
<evidence type="ECO:0000256" key="2">
    <source>
        <dbReference type="ARBA" id="ARBA00022679"/>
    </source>
</evidence>
<dbReference type="GO" id="GO:0000731">
    <property type="term" value="P:DNA synthesis involved in DNA repair"/>
    <property type="evidence" value="ECO:0007669"/>
    <property type="project" value="InterPro"/>
</dbReference>
<evidence type="ECO:0000256" key="1">
    <source>
        <dbReference type="ARBA" id="ARBA00005771"/>
    </source>
</evidence>
<evidence type="ECO:0000313" key="5">
    <source>
        <dbReference type="Proteomes" id="UP000245119"/>
    </source>
</evidence>
<dbReference type="GO" id="GO:0006260">
    <property type="term" value="P:DNA replication"/>
    <property type="evidence" value="ECO:0007669"/>
    <property type="project" value="InterPro"/>
</dbReference>
<protein>
    <recommendedName>
        <fullName evidence="3">Sulfotransferase domain-containing protein</fullName>
    </recommendedName>
</protein>
<dbReference type="SUPFAM" id="SSF52540">
    <property type="entry name" value="P-loop containing nucleoside triphosphate hydrolases"/>
    <property type="match status" value="1"/>
</dbReference>
<dbReference type="InterPro" id="IPR007218">
    <property type="entry name" value="DNA_pol_delta_4"/>
</dbReference>
<gene>
    <name evidence="4" type="ORF">C0Q70_06711</name>
</gene>
<keyword evidence="2" id="KW-0808">Transferase</keyword>
<dbReference type="GO" id="GO:0008146">
    <property type="term" value="F:sulfotransferase activity"/>
    <property type="evidence" value="ECO:0007669"/>
    <property type="project" value="InterPro"/>
</dbReference>
<dbReference type="OrthoDB" id="6341251at2759"/>
<proteinExistence type="inferred from homology"/>
<evidence type="ECO:0000313" key="4">
    <source>
        <dbReference type="EMBL" id="PVD31299.1"/>
    </source>
</evidence>
<keyword evidence="5" id="KW-1185">Reference proteome</keyword>
<reference evidence="4 5" key="1">
    <citation type="submission" date="2018-04" db="EMBL/GenBank/DDBJ databases">
        <title>The genome of golden apple snail Pomacea canaliculata provides insight into stress tolerance and invasive adaptation.</title>
        <authorList>
            <person name="Liu C."/>
            <person name="Liu B."/>
            <person name="Ren Y."/>
            <person name="Zhang Y."/>
            <person name="Wang H."/>
            <person name="Li S."/>
            <person name="Jiang F."/>
            <person name="Yin L."/>
            <person name="Zhang G."/>
            <person name="Qian W."/>
            <person name="Fan W."/>
        </authorList>
    </citation>
    <scope>NUCLEOTIDE SEQUENCE [LARGE SCALE GENOMIC DNA]</scope>
    <source>
        <strain evidence="4">SZHN2017</strain>
        <tissue evidence="4">Muscle</tissue>
    </source>
</reference>
<accession>A0A2T7PD13</accession>
<sequence>MPAYLELKDKFGNAMRFGNGGDIWFPPFPMIKDYRQHIKELRHLELRPDDVILTGFPKTGSHWHHEILHMLLAGSPEFVRKPEAKEFLDFSPKDELLPPDHPRVLFTHFRYHHLPLQVWEKKVKVVYLTRNPKDTWVSFYNHVHGHTGVLAYDASWNQYFETMMDMGYYYGDWFDYVLDWEAKLSADKELNFIISSFEDLKLDPVGQIEKLDKFLGLNRGRELCERIAEACKFTNMKAVKDAQMPSEMKGKIWKENAPGFYRKDPIPSTSTEEQQHKDPDLEVLKQFDLRLEFGPCIGITRKERWERAEKHGLSPPQEVLDILLRHPDNDTYLQRSVLEFVIY</sequence>
<dbReference type="Proteomes" id="UP000245119">
    <property type="component" value="Linkage Group LG4"/>
</dbReference>
<evidence type="ECO:0000259" key="3">
    <source>
        <dbReference type="Pfam" id="PF00685"/>
    </source>
</evidence>
<dbReference type="Pfam" id="PF04081">
    <property type="entry name" value="DNA_pol_delta_4"/>
    <property type="match status" value="1"/>
</dbReference>
<dbReference type="InterPro" id="IPR027417">
    <property type="entry name" value="P-loop_NTPase"/>
</dbReference>
<comment type="caution">
    <text evidence="4">The sequence shown here is derived from an EMBL/GenBank/DDBJ whole genome shotgun (WGS) entry which is preliminary data.</text>
</comment>
<dbReference type="PANTHER" id="PTHR11783">
    <property type="entry name" value="SULFOTRANSFERASE SULT"/>
    <property type="match status" value="1"/>
</dbReference>